<gene>
    <name evidence="1" type="ORF">AMECASPLE_036169</name>
</gene>
<sequence>MHEGCGQEGSPVEVCLTADLKKDLTEETLLLYESLIKRMLRVLHFMKNPSLHNDLQRFQRSPQNRASLLYQIVEFFQVPDSDAATPADYSRRHHTPHNRRIEDMQHLAGCTKGPKLQELQSALSLLVDSTLLSILVNANHYLKFSNSSHG</sequence>
<evidence type="ECO:0000313" key="2">
    <source>
        <dbReference type="Proteomes" id="UP001469553"/>
    </source>
</evidence>
<proteinExistence type="predicted"/>
<dbReference type="EMBL" id="JAHRIP010033842">
    <property type="protein sequence ID" value="MEQ2293696.1"/>
    <property type="molecule type" value="Genomic_DNA"/>
</dbReference>
<accession>A0ABV0YIZ6</accession>
<protein>
    <submittedName>
        <fullName evidence="1">Uncharacterized protein</fullName>
    </submittedName>
</protein>
<comment type="caution">
    <text evidence="1">The sequence shown here is derived from an EMBL/GenBank/DDBJ whole genome shotgun (WGS) entry which is preliminary data.</text>
</comment>
<evidence type="ECO:0000313" key="1">
    <source>
        <dbReference type="EMBL" id="MEQ2293696.1"/>
    </source>
</evidence>
<dbReference type="Proteomes" id="UP001469553">
    <property type="component" value="Unassembled WGS sequence"/>
</dbReference>
<reference evidence="1 2" key="1">
    <citation type="submission" date="2021-06" db="EMBL/GenBank/DDBJ databases">
        <authorList>
            <person name="Palmer J.M."/>
        </authorList>
    </citation>
    <scope>NUCLEOTIDE SEQUENCE [LARGE SCALE GENOMIC DNA]</scope>
    <source>
        <strain evidence="1 2">AS_MEX2019</strain>
        <tissue evidence="1">Muscle</tissue>
    </source>
</reference>
<keyword evidence="2" id="KW-1185">Reference proteome</keyword>
<organism evidence="1 2">
    <name type="scientific">Ameca splendens</name>
    <dbReference type="NCBI Taxonomy" id="208324"/>
    <lineage>
        <taxon>Eukaryota</taxon>
        <taxon>Metazoa</taxon>
        <taxon>Chordata</taxon>
        <taxon>Craniata</taxon>
        <taxon>Vertebrata</taxon>
        <taxon>Euteleostomi</taxon>
        <taxon>Actinopterygii</taxon>
        <taxon>Neopterygii</taxon>
        <taxon>Teleostei</taxon>
        <taxon>Neoteleostei</taxon>
        <taxon>Acanthomorphata</taxon>
        <taxon>Ovalentaria</taxon>
        <taxon>Atherinomorphae</taxon>
        <taxon>Cyprinodontiformes</taxon>
        <taxon>Goodeidae</taxon>
        <taxon>Ameca</taxon>
    </lineage>
</organism>
<name>A0ABV0YIZ6_9TELE</name>